<reference evidence="2 3" key="1">
    <citation type="submission" date="2021-05" db="EMBL/GenBank/DDBJ databases">
        <title>Novel species in genus Cellulomonas.</title>
        <authorList>
            <person name="Zhang G."/>
        </authorList>
    </citation>
    <scope>NUCLEOTIDE SEQUENCE [LARGE SCALE GENOMIC DNA]</scope>
    <source>
        <strain evidence="3">zg-ZUI222</strain>
    </source>
</reference>
<gene>
    <name evidence="2" type="ORF">KG103_08490</name>
</gene>
<evidence type="ECO:0000313" key="2">
    <source>
        <dbReference type="EMBL" id="QVI63843.1"/>
    </source>
</evidence>
<feature type="transmembrane region" description="Helical" evidence="1">
    <location>
        <begin position="138"/>
        <end position="158"/>
    </location>
</feature>
<sequence length="190" mass="20682">MPRLAPVTSTLRGVRAAASVAGVVSGVVAGTGHDASRRRPWARGCARPRVAPPTLWETHKLCAPPRRPAPRPVHAYHRTVRTRRRTEHAGPQVHRITSAPTALADDLARRQRRYLWQMGVRVLCFVAAGLLWSHVPTAVSIALVAAAAVLPYVAVLLANAGRERREEPGVYYEAREIGGAQPHDELGDGR</sequence>
<name>A0ABX8D9X8_9CELL</name>
<keyword evidence="1" id="KW-0812">Transmembrane</keyword>
<proteinExistence type="predicted"/>
<evidence type="ECO:0000313" key="3">
    <source>
        <dbReference type="Proteomes" id="UP000677804"/>
    </source>
</evidence>
<dbReference type="Pfam" id="PF11298">
    <property type="entry name" value="DUF3099"/>
    <property type="match status" value="1"/>
</dbReference>
<organism evidence="2 3">
    <name type="scientific">Cellulomonas wangleii</name>
    <dbReference type="NCBI Taxonomy" id="2816956"/>
    <lineage>
        <taxon>Bacteria</taxon>
        <taxon>Bacillati</taxon>
        <taxon>Actinomycetota</taxon>
        <taxon>Actinomycetes</taxon>
        <taxon>Micrococcales</taxon>
        <taxon>Cellulomonadaceae</taxon>
        <taxon>Cellulomonas</taxon>
    </lineage>
</organism>
<feature type="transmembrane region" description="Helical" evidence="1">
    <location>
        <begin position="114"/>
        <end position="132"/>
    </location>
</feature>
<keyword evidence="3" id="KW-1185">Reference proteome</keyword>
<dbReference type="InterPro" id="IPR021449">
    <property type="entry name" value="DUF3099"/>
</dbReference>
<keyword evidence="1" id="KW-1133">Transmembrane helix</keyword>
<dbReference type="Proteomes" id="UP000677804">
    <property type="component" value="Chromosome"/>
</dbReference>
<keyword evidence="1" id="KW-0472">Membrane</keyword>
<dbReference type="EMBL" id="CP074405">
    <property type="protein sequence ID" value="QVI63843.1"/>
    <property type="molecule type" value="Genomic_DNA"/>
</dbReference>
<protein>
    <submittedName>
        <fullName evidence="2">DUF3099 domain-containing protein</fullName>
    </submittedName>
</protein>
<evidence type="ECO:0000256" key="1">
    <source>
        <dbReference type="SAM" id="Phobius"/>
    </source>
</evidence>
<accession>A0ABX8D9X8</accession>